<protein>
    <recommendedName>
        <fullName evidence="6 10">Mannose-6-phosphate isomerase</fullName>
        <ecNumber evidence="5 10">5.3.1.8</ecNumber>
    </recommendedName>
</protein>
<dbReference type="InterPro" id="IPR018050">
    <property type="entry name" value="Pmannose_isomerase-type1_CS"/>
</dbReference>
<dbReference type="PANTHER" id="PTHR10309">
    <property type="entry name" value="MANNOSE-6-PHOSPHATE ISOMERASE"/>
    <property type="match status" value="1"/>
</dbReference>
<keyword evidence="17" id="KW-1185">Reference proteome</keyword>
<dbReference type="EMBL" id="JBFXLU010000009">
    <property type="protein sequence ID" value="KAL2855844.1"/>
    <property type="molecule type" value="Genomic_DNA"/>
</dbReference>
<keyword evidence="9 10" id="KW-0413">Isomerase</keyword>
<organism evidence="16 17">
    <name type="scientific">Aspergillus pseudoustus</name>
    <dbReference type="NCBI Taxonomy" id="1810923"/>
    <lineage>
        <taxon>Eukaryota</taxon>
        <taxon>Fungi</taxon>
        <taxon>Dikarya</taxon>
        <taxon>Ascomycota</taxon>
        <taxon>Pezizomycotina</taxon>
        <taxon>Eurotiomycetes</taxon>
        <taxon>Eurotiomycetidae</taxon>
        <taxon>Eurotiales</taxon>
        <taxon>Aspergillaceae</taxon>
        <taxon>Aspergillus</taxon>
        <taxon>Aspergillus subgen. Nidulantes</taxon>
    </lineage>
</organism>
<dbReference type="PIRSF" id="PIRSF001480">
    <property type="entry name" value="Mannose-6-phosphate_isomerase"/>
    <property type="match status" value="1"/>
</dbReference>
<dbReference type="SUPFAM" id="SSF51182">
    <property type="entry name" value="RmlC-like cupins"/>
    <property type="match status" value="1"/>
</dbReference>
<dbReference type="PROSITE" id="PS00966">
    <property type="entry name" value="PMI_I_2"/>
    <property type="match status" value="1"/>
</dbReference>
<evidence type="ECO:0000259" key="13">
    <source>
        <dbReference type="Pfam" id="PF01238"/>
    </source>
</evidence>
<dbReference type="CDD" id="cd07011">
    <property type="entry name" value="cupin_PMI_type_I_N"/>
    <property type="match status" value="1"/>
</dbReference>
<dbReference type="NCBIfam" id="TIGR00218">
    <property type="entry name" value="manA"/>
    <property type="match status" value="1"/>
</dbReference>
<evidence type="ECO:0000313" key="16">
    <source>
        <dbReference type="EMBL" id="KAL2855844.1"/>
    </source>
</evidence>
<comment type="catalytic activity">
    <reaction evidence="1 10">
        <text>D-mannose 6-phosphate = D-fructose 6-phosphate</text>
        <dbReference type="Rhea" id="RHEA:12356"/>
        <dbReference type="ChEBI" id="CHEBI:58735"/>
        <dbReference type="ChEBI" id="CHEBI:61527"/>
        <dbReference type="EC" id="5.3.1.8"/>
    </reaction>
</comment>
<evidence type="ECO:0000256" key="11">
    <source>
        <dbReference type="RuleBase" id="RU004189"/>
    </source>
</evidence>
<evidence type="ECO:0000256" key="4">
    <source>
        <dbReference type="ARBA" id="ARBA00010772"/>
    </source>
</evidence>
<evidence type="ECO:0000256" key="10">
    <source>
        <dbReference type="RuleBase" id="RU000611"/>
    </source>
</evidence>
<feature type="domain" description="Phosphomannose isomerase type I C-terminal" evidence="13">
    <location>
        <begin position="360"/>
        <end position="407"/>
    </location>
</feature>
<dbReference type="InterPro" id="IPR001250">
    <property type="entry name" value="Man6P_Isoase-1"/>
</dbReference>
<comment type="pathway">
    <text evidence="3 12">Nucleotide-sugar biosynthesis; GDP-alpha-D-mannose biosynthesis; alpha-D-mannose 1-phosphate from D-fructose 6-phosphate: step 1/2.</text>
</comment>
<evidence type="ECO:0000256" key="12">
    <source>
        <dbReference type="RuleBase" id="RU004248"/>
    </source>
</evidence>
<evidence type="ECO:0000256" key="8">
    <source>
        <dbReference type="ARBA" id="ARBA00022833"/>
    </source>
</evidence>
<reference evidence="16 17" key="1">
    <citation type="submission" date="2024-07" db="EMBL/GenBank/DDBJ databases">
        <title>Section-level genome sequencing and comparative genomics of Aspergillus sections Usti and Cavernicolus.</title>
        <authorList>
            <consortium name="Lawrence Berkeley National Laboratory"/>
            <person name="Nybo J.L."/>
            <person name="Vesth T.C."/>
            <person name="Theobald S."/>
            <person name="Frisvad J.C."/>
            <person name="Larsen T.O."/>
            <person name="Kjaerboelling I."/>
            <person name="Rothschild-Mancinelli K."/>
            <person name="Lyhne E.K."/>
            <person name="Kogle M.E."/>
            <person name="Barry K."/>
            <person name="Clum A."/>
            <person name="Na H."/>
            <person name="Ledsgaard L."/>
            <person name="Lin J."/>
            <person name="Lipzen A."/>
            <person name="Kuo A."/>
            <person name="Riley R."/>
            <person name="Mondo S."/>
            <person name="Labutti K."/>
            <person name="Haridas S."/>
            <person name="Pangalinan J."/>
            <person name="Salamov A.A."/>
            <person name="Simmons B.A."/>
            <person name="Magnuson J.K."/>
            <person name="Chen J."/>
            <person name="Drula E."/>
            <person name="Henrissat B."/>
            <person name="Wiebenga A."/>
            <person name="Lubbers R.J."/>
            <person name="Gomes A.C."/>
            <person name="Makela M.R."/>
            <person name="Stajich J."/>
            <person name="Grigoriev I.V."/>
            <person name="Mortensen U.H."/>
            <person name="De Vries R.P."/>
            <person name="Baker S.E."/>
            <person name="Andersen M.R."/>
        </authorList>
    </citation>
    <scope>NUCLEOTIDE SEQUENCE [LARGE SCALE GENOMIC DNA]</scope>
    <source>
        <strain evidence="16 17">CBS 123904</strain>
    </source>
</reference>
<dbReference type="PRINTS" id="PR00714">
    <property type="entry name" value="MAN6PISMRASE"/>
</dbReference>
<dbReference type="Pfam" id="PF20511">
    <property type="entry name" value="PMI_typeI_cat"/>
    <property type="match status" value="1"/>
</dbReference>
<name>A0ABR4KU93_9EURO</name>
<sequence>MQVPLLRLQCGVNSYDWGKVGHESAAAKYAATTAAADFLIESEKPYAELWMGTHPSLPSKDLETQRTLLDLVQDNVALMSPEVTERYGGKLPFLFKVLSIRKALSIQAHPNKKLAEQLHARDPRNYPDDNHKPEMTIAITPFEGLCGFRPLSEIVHFLKAVAPLRYLVGVQTASDFEKVVTGSEDSEDLEQTKKNKEALRNIFTSLMNSSPEDVEAAAKELVSAAQSSPETFASLVNTPDTNPSNAAELASIIVRLNEQFPNDIGLFVFFFLNFVTLEPGEAMFLKADDIHAYISGDIIECMASSDNVVRAGFTPKFKDVDTLTDMLTYSYAPIEEQKLEPTEYPYVVLNASAYSSASSSVLYDPPIEEFSVLKTELRRTGAKATFDPITGPSILICTGGTGKITVGRKTEEVKEGYVFFVGANAECIVENTGTGEDDENVFTTFKAFCDLTGQGDAANGH</sequence>
<evidence type="ECO:0000259" key="14">
    <source>
        <dbReference type="Pfam" id="PF20511"/>
    </source>
</evidence>
<evidence type="ECO:0000256" key="7">
    <source>
        <dbReference type="ARBA" id="ARBA00022723"/>
    </source>
</evidence>
<dbReference type="Pfam" id="PF20512">
    <property type="entry name" value="PMI_typeI_hel"/>
    <property type="match status" value="1"/>
</dbReference>
<dbReference type="GO" id="GO:0016853">
    <property type="term" value="F:isomerase activity"/>
    <property type="evidence" value="ECO:0007669"/>
    <property type="project" value="UniProtKB-KW"/>
</dbReference>
<proteinExistence type="inferred from homology"/>
<dbReference type="InterPro" id="IPR046457">
    <property type="entry name" value="PMI_typeI_cat"/>
</dbReference>
<feature type="domain" description="Phosphomannose isomerase type I helical insertion" evidence="15">
    <location>
        <begin position="167"/>
        <end position="272"/>
    </location>
</feature>
<evidence type="ECO:0000256" key="3">
    <source>
        <dbReference type="ARBA" id="ARBA00004666"/>
    </source>
</evidence>
<comment type="similarity">
    <text evidence="4 11">Belongs to the mannose-6-phosphate isomerase type 1 family.</text>
</comment>
<evidence type="ECO:0000313" key="17">
    <source>
        <dbReference type="Proteomes" id="UP001610446"/>
    </source>
</evidence>
<gene>
    <name evidence="16" type="ORF">BJY01DRAFT_194837</name>
</gene>
<keyword evidence="7" id="KW-0479">Metal-binding</keyword>
<dbReference type="InterPro" id="IPR014710">
    <property type="entry name" value="RmlC-like_jellyroll"/>
</dbReference>
<dbReference type="InterPro" id="IPR046456">
    <property type="entry name" value="PMI_typeI_C"/>
</dbReference>
<dbReference type="Pfam" id="PF01238">
    <property type="entry name" value="PMI_typeI_C"/>
    <property type="match status" value="1"/>
</dbReference>
<comment type="caution">
    <text evidence="16">The sequence shown here is derived from an EMBL/GenBank/DDBJ whole genome shotgun (WGS) entry which is preliminary data.</text>
</comment>
<dbReference type="Proteomes" id="UP001610446">
    <property type="component" value="Unassembled WGS sequence"/>
</dbReference>
<evidence type="ECO:0000256" key="1">
    <source>
        <dbReference type="ARBA" id="ARBA00000757"/>
    </source>
</evidence>
<dbReference type="InterPro" id="IPR011051">
    <property type="entry name" value="RmlC_Cupin_sf"/>
</dbReference>
<dbReference type="InterPro" id="IPR046458">
    <property type="entry name" value="PMI_typeI_hel"/>
</dbReference>
<comment type="function">
    <text evidence="2">Involved in the synthesis of the GDP-mannose and dolichol-phosphate-mannose required for a number of critical mannosyl transfer reactions.</text>
</comment>
<dbReference type="InterPro" id="IPR016305">
    <property type="entry name" value="Mannose-6-P_Isomerase"/>
</dbReference>
<dbReference type="PANTHER" id="PTHR10309:SF0">
    <property type="entry name" value="MANNOSE-6-PHOSPHATE ISOMERASE"/>
    <property type="match status" value="1"/>
</dbReference>
<evidence type="ECO:0000256" key="2">
    <source>
        <dbReference type="ARBA" id="ARBA00002564"/>
    </source>
</evidence>
<evidence type="ECO:0000256" key="6">
    <source>
        <dbReference type="ARBA" id="ARBA00018236"/>
    </source>
</evidence>
<comment type="cofactor">
    <cofactor evidence="10">
        <name>Zn(2+)</name>
        <dbReference type="ChEBI" id="CHEBI:29105"/>
    </cofactor>
    <text evidence="10">Binds 1 zinc ion per subunit.</text>
</comment>
<keyword evidence="8 10" id="KW-0862">Zinc</keyword>
<dbReference type="Gene3D" id="2.60.120.10">
    <property type="entry name" value="Jelly Rolls"/>
    <property type="match status" value="2"/>
</dbReference>
<dbReference type="EC" id="5.3.1.8" evidence="5 10"/>
<accession>A0ABR4KU93</accession>
<evidence type="ECO:0000259" key="15">
    <source>
        <dbReference type="Pfam" id="PF20512"/>
    </source>
</evidence>
<evidence type="ECO:0000256" key="9">
    <source>
        <dbReference type="ARBA" id="ARBA00023235"/>
    </source>
</evidence>
<feature type="domain" description="Phosphomannose isomerase type I catalytic" evidence="14">
    <location>
        <begin position="5"/>
        <end position="151"/>
    </location>
</feature>
<dbReference type="Gene3D" id="1.10.441.10">
    <property type="entry name" value="Phosphomannose Isomerase, domain 2"/>
    <property type="match status" value="1"/>
</dbReference>
<dbReference type="PROSITE" id="PS00965">
    <property type="entry name" value="PMI_I_1"/>
    <property type="match status" value="1"/>
</dbReference>
<evidence type="ECO:0000256" key="5">
    <source>
        <dbReference type="ARBA" id="ARBA00011956"/>
    </source>
</evidence>